<evidence type="ECO:0000259" key="1">
    <source>
        <dbReference type="PROSITE" id="PS51352"/>
    </source>
</evidence>
<accession>A0ABP9DSC6</accession>
<dbReference type="PANTHER" id="PTHR42852:SF17">
    <property type="entry name" value="THIOREDOXIN-LIKE PROTEIN HI_1115"/>
    <property type="match status" value="1"/>
</dbReference>
<name>A0ABP9DSC6_9BACT</name>
<keyword evidence="3" id="KW-1185">Reference proteome</keyword>
<feature type="domain" description="Thioredoxin" evidence="1">
    <location>
        <begin position="29"/>
        <end position="167"/>
    </location>
</feature>
<protein>
    <submittedName>
        <fullName evidence="2">Thiol-disulfide oxidoreductase ResA</fullName>
    </submittedName>
</protein>
<gene>
    <name evidence="2" type="primary">resA</name>
    <name evidence="2" type="ORF">GCM10023331_40320</name>
</gene>
<dbReference type="InterPro" id="IPR000866">
    <property type="entry name" value="AhpC/TSA"/>
</dbReference>
<evidence type="ECO:0000313" key="2">
    <source>
        <dbReference type="EMBL" id="GAA4851677.1"/>
    </source>
</evidence>
<dbReference type="Proteomes" id="UP001500298">
    <property type="component" value="Unassembled WGS sequence"/>
</dbReference>
<dbReference type="PROSITE" id="PS51257">
    <property type="entry name" value="PROKAR_LIPOPROTEIN"/>
    <property type="match status" value="1"/>
</dbReference>
<evidence type="ECO:0000313" key="3">
    <source>
        <dbReference type="Proteomes" id="UP001500298"/>
    </source>
</evidence>
<dbReference type="InterPro" id="IPR013766">
    <property type="entry name" value="Thioredoxin_domain"/>
</dbReference>
<dbReference type="CDD" id="cd02966">
    <property type="entry name" value="TlpA_like_family"/>
    <property type="match status" value="1"/>
</dbReference>
<sequence>MKLRMQSIRWFFPVVMTLLLGACGEQKAPKQGEMAPNFELTGLDGKPYSLKEQKGKLVLLNFWKDNCDVCKKEFPLMEEYYREFGGENFEILAVYLGDSKSAPQEFKDNYDITFPLLKEGKDVAFGQYKIRATPTNYLITPEGKVIRKVVGFVDAQQIKAILYNIKMNQ</sequence>
<dbReference type="PROSITE" id="PS51352">
    <property type="entry name" value="THIOREDOXIN_2"/>
    <property type="match status" value="1"/>
</dbReference>
<dbReference type="Gene3D" id="3.40.30.10">
    <property type="entry name" value="Glutaredoxin"/>
    <property type="match status" value="1"/>
</dbReference>
<proteinExistence type="predicted"/>
<reference evidence="3" key="1">
    <citation type="journal article" date="2019" name="Int. J. Syst. Evol. Microbiol.">
        <title>The Global Catalogue of Microorganisms (GCM) 10K type strain sequencing project: providing services to taxonomists for standard genome sequencing and annotation.</title>
        <authorList>
            <consortium name="The Broad Institute Genomics Platform"/>
            <consortium name="The Broad Institute Genome Sequencing Center for Infectious Disease"/>
            <person name="Wu L."/>
            <person name="Ma J."/>
        </authorList>
    </citation>
    <scope>NUCLEOTIDE SEQUENCE [LARGE SCALE GENOMIC DNA]</scope>
    <source>
        <strain evidence="3">JCM 18326</strain>
    </source>
</reference>
<comment type="caution">
    <text evidence="2">The sequence shown here is derived from an EMBL/GenBank/DDBJ whole genome shotgun (WGS) entry which is preliminary data.</text>
</comment>
<dbReference type="Pfam" id="PF00578">
    <property type="entry name" value="AhpC-TSA"/>
    <property type="match status" value="1"/>
</dbReference>
<dbReference type="EMBL" id="BAABJX010000068">
    <property type="protein sequence ID" value="GAA4851677.1"/>
    <property type="molecule type" value="Genomic_DNA"/>
</dbReference>
<dbReference type="PANTHER" id="PTHR42852">
    <property type="entry name" value="THIOL:DISULFIDE INTERCHANGE PROTEIN DSBE"/>
    <property type="match status" value="1"/>
</dbReference>
<organism evidence="2 3">
    <name type="scientific">Algivirga pacifica</name>
    <dbReference type="NCBI Taxonomy" id="1162670"/>
    <lineage>
        <taxon>Bacteria</taxon>
        <taxon>Pseudomonadati</taxon>
        <taxon>Bacteroidota</taxon>
        <taxon>Cytophagia</taxon>
        <taxon>Cytophagales</taxon>
        <taxon>Flammeovirgaceae</taxon>
        <taxon>Algivirga</taxon>
    </lineage>
</organism>
<dbReference type="InterPro" id="IPR036249">
    <property type="entry name" value="Thioredoxin-like_sf"/>
</dbReference>
<dbReference type="InterPro" id="IPR050553">
    <property type="entry name" value="Thioredoxin_ResA/DsbE_sf"/>
</dbReference>
<dbReference type="SUPFAM" id="SSF52833">
    <property type="entry name" value="Thioredoxin-like"/>
    <property type="match status" value="1"/>
</dbReference>